<accession>A0A9N9EKP6</accession>
<dbReference type="AlphaFoldDB" id="A0A9N9EKP6"/>
<dbReference type="EMBL" id="CAJVPZ010018012">
    <property type="protein sequence ID" value="CAG8683976.1"/>
    <property type="molecule type" value="Genomic_DNA"/>
</dbReference>
<name>A0A9N9EKP6_9GLOM</name>
<keyword evidence="2" id="KW-1185">Reference proteome</keyword>
<organism evidence="1 2">
    <name type="scientific">Racocetra fulgida</name>
    <dbReference type="NCBI Taxonomy" id="60492"/>
    <lineage>
        <taxon>Eukaryota</taxon>
        <taxon>Fungi</taxon>
        <taxon>Fungi incertae sedis</taxon>
        <taxon>Mucoromycota</taxon>
        <taxon>Glomeromycotina</taxon>
        <taxon>Glomeromycetes</taxon>
        <taxon>Diversisporales</taxon>
        <taxon>Gigasporaceae</taxon>
        <taxon>Racocetra</taxon>
    </lineage>
</organism>
<reference evidence="1" key="1">
    <citation type="submission" date="2021-06" db="EMBL/GenBank/DDBJ databases">
        <authorList>
            <person name="Kallberg Y."/>
            <person name="Tangrot J."/>
            <person name="Rosling A."/>
        </authorList>
    </citation>
    <scope>NUCLEOTIDE SEQUENCE</scope>
    <source>
        <strain evidence="1">IN212</strain>
    </source>
</reference>
<feature type="non-terminal residue" evidence="1">
    <location>
        <position position="1"/>
    </location>
</feature>
<comment type="caution">
    <text evidence="1">The sequence shown here is derived from an EMBL/GenBank/DDBJ whole genome shotgun (WGS) entry which is preliminary data.</text>
</comment>
<gene>
    <name evidence="1" type="ORF">RFULGI_LOCUS9734</name>
</gene>
<evidence type="ECO:0000313" key="1">
    <source>
        <dbReference type="EMBL" id="CAG8683976.1"/>
    </source>
</evidence>
<evidence type="ECO:0000313" key="2">
    <source>
        <dbReference type="Proteomes" id="UP000789396"/>
    </source>
</evidence>
<proteinExistence type="predicted"/>
<dbReference type="Proteomes" id="UP000789396">
    <property type="component" value="Unassembled WGS sequence"/>
</dbReference>
<protein>
    <submittedName>
        <fullName evidence="1">13453_t:CDS:1</fullName>
    </submittedName>
</protein>
<sequence length="187" mass="21273">NKLVDEAKNLTSQRIVPVSAPTALPMCGNIALPVCGSIAMPASRFLKCGVSDEYDEVEEFDDEDEFSPALAATSVKSKPQKIETLYNFLDFQSFDGSFLPSTKFYSWFDKNDFKDFEIIGIESEKLLCLALAMAYLEIIMFETFKEESEMCYEKAKKVLKKEVGDDEQKINEILEKAKEWVKKWAAE</sequence>
<dbReference type="OrthoDB" id="2436307at2759"/>